<dbReference type="Proteomes" id="UP001628078">
    <property type="component" value="Unassembled WGS sequence"/>
</dbReference>
<reference evidence="1 2" key="1">
    <citation type="submission" date="2022-03" db="EMBL/GenBank/DDBJ databases">
        <title>Draft genome sequence of Furfurilactobacillus curtus JCM 31185.</title>
        <authorList>
            <person name="Suzuki S."/>
            <person name="Endo A."/>
            <person name="Kajikawa A."/>
        </authorList>
    </citation>
    <scope>NUCLEOTIDE SEQUENCE [LARGE SCALE GENOMIC DNA]</scope>
    <source>
        <strain evidence="1 2">JCM 31185</strain>
    </source>
</reference>
<accession>A0ABQ5JLI6</accession>
<keyword evidence="2" id="KW-1185">Reference proteome</keyword>
<proteinExistence type="predicted"/>
<organism evidence="1 2">
    <name type="scientific">Furfurilactobacillus curtus</name>
    <dbReference type="NCBI Taxonomy" id="1746200"/>
    <lineage>
        <taxon>Bacteria</taxon>
        <taxon>Bacillati</taxon>
        <taxon>Bacillota</taxon>
        <taxon>Bacilli</taxon>
        <taxon>Lactobacillales</taxon>
        <taxon>Lactobacillaceae</taxon>
        <taxon>Furfurilactobacillus</taxon>
    </lineage>
</organism>
<evidence type="ECO:0000313" key="1">
    <source>
        <dbReference type="EMBL" id="GKT05328.1"/>
    </source>
</evidence>
<evidence type="ECO:0008006" key="3">
    <source>
        <dbReference type="Google" id="ProtNLM"/>
    </source>
</evidence>
<dbReference type="EMBL" id="BQXO01000002">
    <property type="protein sequence ID" value="GKT05328.1"/>
    <property type="molecule type" value="Genomic_DNA"/>
</dbReference>
<comment type="caution">
    <text evidence="1">The sequence shown here is derived from an EMBL/GenBank/DDBJ whole genome shotgun (WGS) entry which is preliminary data.</text>
</comment>
<gene>
    <name evidence="1" type="ORF">JCM31185_06170</name>
</gene>
<protein>
    <recommendedName>
        <fullName evidence="3">Transposase</fullName>
    </recommendedName>
</protein>
<sequence>MNHKHVLRLMHQMGCLSTAYNRKTRKYNSYQGQVGKLAPNRLRRRFETDRPYQKLVADVSEFRYGSQLMNVSI</sequence>
<evidence type="ECO:0000313" key="2">
    <source>
        <dbReference type="Proteomes" id="UP001628078"/>
    </source>
</evidence>
<name>A0ABQ5JLI6_9LACO</name>